<protein>
    <submittedName>
        <fullName evidence="1">Uncharacterized protein</fullName>
    </submittedName>
</protein>
<organism evidence="1 2">
    <name type="scientific">Paenibacillus terrae (strain HPL-003)</name>
    <dbReference type="NCBI Taxonomy" id="985665"/>
    <lineage>
        <taxon>Bacteria</taxon>
        <taxon>Bacillati</taxon>
        <taxon>Bacillota</taxon>
        <taxon>Bacilli</taxon>
        <taxon>Bacillales</taxon>
        <taxon>Paenibacillaceae</taxon>
        <taxon>Paenibacillus</taxon>
    </lineage>
</organism>
<reference evidence="1 2" key="3">
    <citation type="journal article" date="2012" name="J. Bacteriol.">
        <title>Genome Sequence of Paenibacillus terrae HPL-003, a Xylanase-Producing Bacterium Isolated from Soil Found in Forest Residue.</title>
        <authorList>
            <person name="Shin S.H."/>
            <person name="Kim S."/>
            <person name="Kim J.Y."/>
            <person name="Song H.Y."/>
            <person name="Cho S.J."/>
            <person name="Kim D.R."/>
            <person name="Lee K.I."/>
            <person name="Lim H.K."/>
            <person name="Park N.J."/>
            <person name="Hwang I.T."/>
            <person name="Yang K.S."/>
        </authorList>
    </citation>
    <scope>NUCLEOTIDE SEQUENCE [LARGE SCALE GENOMIC DNA]</scope>
    <source>
        <strain evidence="1 2">HPL-003</strain>
    </source>
</reference>
<dbReference type="Proteomes" id="UP000005876">
    <property type="component" value="Chromosome"/>
</dbReference>
<dbReference type="KEGG" id="pta:HPL003_03775"/>
<reference key="2">
    <citation type="submission" date="2011-11" db="EMBL/GenBank/DDBJ databases">
        <authorList>
            <person name="Shin S.H."/>
            <person name="Kim S."/>
            <person name="Kim J.Y."/>
        </authorList>
    </citation>
    <scope>NUCLEOTIDE SEQUENCE</scope>
    <source>
        <strain>HPL-003</strain>
    </source>
</reference>
<dbReference type="AlphaFoldDB" id="G7VTM9"/>
<evidence type="ECO:0000313" key="2">
    <source>
        <dbReference type="Proteomes" id="UP000005876"/>
    </source>
</evidence>
<dbReference type="HOGENOM" id="CLU_3404645_0_0_9"/>
<sequence>MLITSSKLYPGKTRFVNIHIVLPSKTSFFK</sequence>
<evidence type="ECO:0000313" key="1">
    <source>
        <dbReference type="EMBL" id="AET57528.1"/>
    </source>
</evidence>
<accession>G7VTM9</accession>
<proteinExistence type="predicted"/>
<name>G7VTM9_PAETH</name>
<gene>
    <name evidence="1" type="ordered locus">HPL003_03775</name>
</gene>
<dbReference type="EMBL" id="CP003107">
    <property type="protein sequence ID" value="AET57528.1"/>
    <property type="molecule type" value="Genomic_DNA"/>
</dbReference>
<dbReference type="eggNOG" id="ENOG5030QCM">
    <property type="taxonomic scope" value="Bacteria"/>
</dbReference>
<reference evidence="2" key="1">
    <citation type="submission" date="2011-11" db="EMBL/GenBank/DDBJ databases">
        <title>Complete sequence of Paenibacillus terrae HPL-003.</title>
        <authorList>
            <person name="Shin S.H."/>
            <person name="Kim S."/>
            <person name="Kim J.Y."/>
        </authorList>
    </citation>
    <scope>NUCLEOTIDE SEQUENCE [LARGE SCALE GENOMIC DNA]</scope>
    <source>
        <strain evidence="2">HPL-003</strain>
    </source>
</reference>
<dbReference type="STRING" id="985665.HPL003_03775"/>